<keyword evidence="2" id="KW-0479">Metal-binding</keyword>
<dbReference type="InterPro" id="IPR027806">
    <property type="entry name" value="HARBI1_dom"/>
</dbReference>
<reference evidence="5" key="1">
    <citation type="journal article" date="2016" name="Ticks Tick Borne Dis.">
        <title>De novo assembly and annotation of the salivary gland transcriptome of Rhipicephalus appendiculatus male and female ticks during blood feeding.</title>
        <authorList>
            <person name="de Castro M.H."/>
            <person name="de Klerk D."/>
            <person name="Pienaar R."/>
            <person name="Latif A.A."/>
            <person name="Rees D.J."/>
            <person name="Mans B.J."/>
        </authorList>
    </citation>
    <scope>NUCLEOTIDE SEQUENCE</scope>
    <source>
        <tissue evidence="5">Salivary glands</tissue>
    </source>
</reference>
<feature type="domain" description="Transposase Helix-turn-helix" evidence="4">
    <location>
        <begin position="197"/>
        <end position="242"/>
    </location>
</feature>
<evidence type="ECO:0000259" key="4">
    <source>
        <dbReference type="Pfam" id="PF13613"/>
    </source>
</evidence>
<organism evidence="5">
    <name type="scientific">Rhipicephalus appendiculatus</name>
    <name type="common">Brown ear tick</name>
    <dbReference type="NCBI Taxonomy" id="34631"/>
    <lineage>
        <taxon>Eukaryota</taxon>
        <taxon>Metazoa</taxon>
        <taxon>Ecdysozoa</taxon>
        <taxon>Arthropoda</taxon>
        <taxon>Chelicerata</taxon>
        <taxon>Arachnida</taxon>
        <taxon>Acari</taxon>
        <taxon>Parasitiformes</taxon>
        <taxon>Ixodida</taxon>
        <taxon>Ixodoidea</taxon>
        <taxon>Ixodidae</taxon>
        <taxon>Rhipicephalinae</taxon>
        <taxon>Rhipicephalus</taxon>
        <taxon>Rhipicephalus</taxon>
    </lineage>
</organism>
<sequence>MHHPAYVPSIFPAEYHHSTPYDSTGAVERYNRWSARFRPGAPSAAVTCTERGQNPDTQLFPQTQGQQVSNGEGMLMQCLDTADNDRPHQAEPVDLADGECDRHKKVPAACTSSALPCPPLTRQDVGCETDPAPTVLASSNLVDRAVGPNTRACYFGGYDTISSTAGAIRNLCGVDDNVFSLLLSLLPHVRDKASDVNLQNKLIIFLLKLKHGLPFSAIAVLFGIHETTASRIFFMVLGTLACATRRWIFKPPLHVIRDTMPECFKVNYPECTLVVDCTEIRTETPSEVRQQHVLFSTYKNGFTLKYLVAIAPSGFIVFKSKSFGGRCSDTQIVLDSGFLDIVETGDVILADKGFPGIQAGVAGRNAVLIMPPFSVGKQQFSEQQLNTTYNIAQVRIHVERVIQRIKTHGILQHRIPVSLIPAMSDIFHMCCVLANLQRPVIENNEN</sequence>
<evidence type="ECO:0000259" key="3">
    <source>
        <dbReference type="Pfam" id="PF13359"/>
    </source>
</evidence>
<dbReference type="GO" id="GO:0046872">
    <property type="term" value="F:metal ion binding"/>
    <property type="evidence" value="ECO:0007669"/>
    <property type="project" value="UniProtKB-KW"/>
</dbReference>
<dbReference type="InterPro" id="IPR027805">
    <property type="entry name" value="Transposase_HTH_dom"/>
</dbReference>
<feature type="domain" description="DDE Tnp4" evidence="3">
    <location>
        <begin position="275"/>
        <end position="435"/>
    </location>
</feature>
<dbReference type="AlphaFoldDB" id="A0A131YKB8"/>
<dbReference type="Pfam" id="PF13359">
    <property type="entry name" value="DDE_Tnp_4"/>
    <property type="match status" value="1"/>
</dbReference>
<name>A0A131YKB8_RHIAP</name>
<evidence type="ECO:0000256" key="1">
    <source>
        <dbReference type="ARBA" id="ARBA00001968"/>
    </source>
</evidence>
<protein>
    <submittedName>
        <fullName evidence="5">Harbinger</fullName>
    </submittedName>
</protein>
<evidence type="ECO:0000313" key="5">
    <source>
        <dbReference type="EMBL" id="JAP79743.1"/>
    </source>
</evidence>
<proteinExistence type="predicted"/>
<accession>A0A131YKB8</accession>
<dbReference type="Pfam" id="PF13613">
    <property type="entry name" value="HTH_Tnp_4"/>
    <property type="match status" value="1"/>
</dbReference>
<evidence type="ECO:0000256" key="2">
    <source>
        <dbReference type="ARBA" id="ARBA00022723"/>
    </source>
</evidence>
<dbReference type="EMBL" id="GEDV01008814">
    <property type="protein sequence ID" value="JAP79743.1"/>
    <property type="molecule type" value="Transcribed_RNA"/>
</dbReference>
<dbReference type="PANTHER" id="PTHR23080:SF143">
    <property type="entry name" value="SI:DKEY-56D12.4"/>
    <property type="match status" value="1"/>
</dbReference>
<dbReference type="PANTHER" id="PTHR23080">
    <property type="entry name" value="THAP DOMAIN PROTEIN"/>
    <property type="match status" value="1"/>
</dbReference>
<comment type="cofactor">
    <cofactor evidence="1">
        <name>a divalent metal cation</name>
        <dbReference type="ChEBI" id="CHEBI:60240"/>
    </cofactor>
</comment>